<feature type="short sequence motif" description="'HIGH' region" evidence="9">
    <location>
        <begin position="58"/>
        <end position="68"/>
    </location>
</feature>
<dbReference type="Gene3D" id="1.10.730.10">
    <property type="entry name" value="Isoleucyl-tRNA Synthetase, Domain 1"/>
    <property type="match status" value="1"/>
</dbReference>
<dbReference type="PANTHER" id="PTHR11946">
    <property type="entry name" value="VALYL-TRNA SYNTHETASES"/>
    <property type="match status" value="1"/>
</dbReference>
<keyword evidence="1 9" id="KW-0963">Cytoplasm</keyword>
<reference evidence="15" key="1">
    <citation type="journal article" date="2019" name="Int. J. Syst. Evol. Microbiol.">
        <title>The Global Catalogue of Microorganisms (GCM) 10K type strain sequencing project: providing services to taxonomists for standard genome sequencing and annotation.</title>
        <authorList>
            <consortium name="The Broad Institute Genomics Platform"/>
            <consortium name="The Broad Institute Genome Sequencing Center for Infectious Disease"/>
            <person name="Wu L."/>
            <person name="Ma J."/>
        </authorList>
    </citation>
    <scope>NUCLEOTIDE SEQUENCE [LARGE SCALE GENOMIC DNA]</scope>
    <source>
        <strain evidence="15">CCUG 53252</strain>
    </source>
</reference>
<dbReference type="InterPro" id="IPR037118">
    <property type="entry name" value="Val-tRNA_synth_C_sf"/>
</dbReference>
<proteinExistence type="inferred from homology"/>
<dbReference type="Proteomes" id="UP001595751">
    <property type="component" value="Unassembled WGS sequence"/>
</dbReference>
<dbReference type="InterPro" id="IPR002303">
    <property type="entry name" value="Valyl-tRNA_ligase"/>
</dbReference>
<evidence type="ECO:0000256" key="3">
    <source>
        <dbReference type="ARBA" id="ARBA00022741"/>
    </source>
</evidence>
<keyword evidence="2 9" id="KW-0436">Ligase</keyword>
<evidence type="ECO:0000256" key="4">
    <source>
        <dbReference type="ARBA" id="ARBA00022840"/>
    </source>
</evidence>
<name>A0ABV7ZN31_9CORY</name>
<feature type="binding site" evidence="9">
    <location>
        <position position="551"/>
    </location>
    <ligand>
        <name>ATP</name>
        <dbReference type="ChEBI" id="CHEBI:30616"/>
    </ligand>
</feature>
<dbReference type="Pfam" id="PF10458">
    <property type="entry name" value="Val_tRNA-synt_C"/>
    <property type="match status" value="1"/>
</dbReference>
<evidence type="ECO:0000256" key="5">
    <source>
        <dbReference type="ARBA" id="ARBA00022917"/>
    </source>
</evidence>
<evidence type="ECO:0000256" key="2">
    <source>
        <dbReference type="ARBA" id="ARBA00022598"/>
    </source>
</evidence>
<dbReference type="GO" id="GO:0004832">
    <property type="term" value="F:valine-tRNA ligase activity"/>
    <property type="evidence" value="ECO:0007669"/>
    <property type="project" value="UniProtKB-EC"/>
</dbReference>
<feature type="domain" description="Valyl-tRNA synthetase tRNA-binding arm" evidence="13">
    <location>
        <begin position="847"/>
        <end position="911"/>
    </location>
</feature>
<feature type="coiled-coil region" evidence="9">
    <location>
        <begin position="845"/>
        <end position="907"/>
    </location>
</feature>
<dbReference type="SUPFAM" id="SSF50677">
    <property type="entry name" value="ValRS/IleRS/LeuRS editing domain"/>
    <property type="match status" value="1"/>
</dbReference>
<dbReference type="InterPro" id="IPR002300">
    <property type="entry name" value="aa-tRNA-synth_Ia"/>
</dbReference>
<dbReference type="SUPFAM" id="SSF52374">
    <property type="entry name" value="Nucleotidylyl transferase"/>
    <property type="match status" value="1"/>
</dbReference>
<feature type="domain" description="Methionyl/Valyl/Leucyl/Isoleucyl-tRNA synthetase anticodon-binding" evidence="12">
    <location>
        <begin position="629"/>
        <end position="790"/>
    </location>
</feature>
<comment type="subunit">
    <text evidence="9">Monomer.</text>
</comment>
<keyword evidence="4 9" id="KW-0067">ATP-binding</keyword>
<comment type="subcellular location">
    <subcellularLocation>
        <location evidence="9">Cytoplasm</location>
    </subcellularLocation>
</comment>
<dbReference type="RefSeq" id="WP_377748412.1">
    <property type="nucleotide sequence ID" value="NZ_CP047211.1"/>
</dbReference>
<feature type="domain" description="Aminoacyl-tRNA synthetase class Ia" evidence="11">
    <location>
        <begin position="30"/>
        <end position="439"/>
    </location>
</feature>
<comment type="domain">
    <text evidence="9">ValRS has two distinct active sites: one for aminoacylation and one for editing. The misactivated threonine is translocated from the active site to the editing site.</text>
</comment>
<dbReference type="EMBL" id="JBHRZN010000001">
    <property type="protein sequence ID" value="MFC3848806.1"/>
    <property type="molecule type" value="Genomic_DNA"/>
</dbReference>
<evidence type="ECO:0000256" key="6">
    <source>
        <dbReference type="ARBA" id="ARBA00023054"/>
    </source>
</evidence>
<dbReference type="PRINTS" id="PR00986">
    <property type="entry name" value="TRNASYNTHVAL"/>
</dbReference>
<evidence type="ECO:0000256" key="8">
    <source>
        <dbReference type="ARBA" id="ARBA00047552"/>
    </source>
</evidence>
<comment type="function">
    <text evidence="9">Catalyzes the attachment of valine to tRNA(Val). As ValRS can inadvertently accommodate and process structurally similar amino acids such as threonine, to avoid such errors, it has a 'posttransfer' editing activity that hydrolyzes mischarged Thr-tRNA(Val) in a tRNA-dependent manner.</text>
</comment>
<feature type="domain" description="Aminoacyl-tRNA synthetase class Ia" evidence="11">
    <location>
        <begin position="452"/>
        <end position="584"/>
    </location>
</feature>
<evidence type="ECO:0000313" key="14">
    <source>
        <dbReference type="EMBL" id="MFC3848806.1"/>
    </source>
</evidence>
<dbReference type="PROSITE" id="PS00178">
    <property type="entry name" value="AA_TRNA_LIGASE_I"/>
    <property type="match status" value="1"/>
</dbReference>
<evidence type="ECO:0000256" key="9">
    <source>
        <dbReference type="HAMAP-Rule" id="MF_02004"/>
    </source>
</evidence>
<evidence type="ECO:0000259" key="11">
    <source>
        <dbReference type="Pfam" id="PF00133"/>
    </source>
</evidence>
<comment type="catalytic activity">
    <reaction evidence="8 9">
        <text>tRNA(Val) + L-valine + ATP = L-valyl-tRNA(Val) + AMP + diphosphate</text>
        <dbReference type="Rhea" id="RHEA:10704"/>
        <dbReference type="Rhea" id="RHEA-COMP:9672"/>
        <dbReference type="Rhea" id="RHEA-COMP:9708"/>
        <dbReference type="ChEBI" id="CHEBI:30616"/>
        <dbReference type="ChEBI" id="CHEBI:33019"/>
        <dbReference type="ChEBI" id="CHEBI:57762"/>
        <dbReference type="ChEBI" id="CHEBI:78442"/>
        <dbReference type="ChEBI" id="CHEBI:78537"/>
        <dbReference type="ChEBI" id="CHEBI:456215"/>
        <dbReference type="EC" id="6.1.1.9"/>
    </reaction>
</comment>
<organism evidence="14 15">
    <name type="scientific">Corynebacterium hansenii</name>
    <dbReference type="NCBI Taxonomy" id="394964"/>
    <lineage>
        <taxon>Bacteria</taxon>
        <taxon>Bacillati</taxon>
        <taxon>Actinomycetota</taxon>
        <taxon>Actinomycetes</taxon>
        <taxon>Mycobacteriales</taxon>
        <taxon>Corynebacteriaceae</taxon>
        <taxon>Corynebacterium</taxon>
    </lineage>
</organism>
<dbReference type="InterPro" id="IPR033705">
    <property type="entry name" value="Anticodon_Ia_Val"/>
</dbReference>
<evidence type="ECO:0000256" key="1">
    <source>
        <dbReference type="ARBA" id="ARBA00022490"/>
    </source>
</evidence>
<gene>
    <name evidence="9" type="primary">valS</name>
    <name evidence="14" type="ORF">ACFORJ_01290</name>
</gene>
<dbReference type="Gene3D" id="1.10.287.380">
    <property type="entry name" value="Valyl-tRNA synthetase, C-terminal domain"/>
    <property type="match status" value="1"/>
</dbReference>
<dbReference type="InterPro" id="IPR014729">
    <property type="entry name" value="Rossmann-like_a/b/a_fold"/>
</dbReference>
<accession>A0ABV7ZN31</accession>
<evidence type="ECO:0000256" key="10">
    <source>
        <dbReference type="SAM" id="MobiDB-lite"/>
    </source>
</evidence>
<dbReference type="InterPro" id="IPR001412">
    <property type="entry name" value="aa-tRNA-synth_I_CS"/>
</dbReference>
<dbReference type="SUPFAM" id="SSF47323">
    <property type="entry name" value="Anticodon-binding domain of a subclass of class I aminoacyl-tRNA synthetases"/>
    <property type="match status" value="1"/>
</dbReference>
<dbReference type="SUPFAM" id="SSF46589">
    <property type="entry name" value="tRNA-binding arm"/>
    <property type="match status" value="1"/>
</dbReference>
<protein>
    <recommendedName>
        <fullName evidence="9">Valine--tRNA ligase</fullName>
        <ecNumber evidence="9">6.1.1.9</ecNumber>
    </recommendedName>
    <alternativeName>
        <fullName evidence="9">Valyl-tRNA synthetase</fullName>
        <shortName evidence="9">ValRS</shortName>
    </alternativeName>
</protein>
<dbReference type="InterPro" id="IPR010978">
    <property type="entry name" value="tRNA-bd_arm"/>
</dbReference>
<dbReference type="PANTHER" id="PTHR11946:SF93">
    <property type="entry name" value="VALINE--TRNA LIGASE, CHLOROPLASTIC_MITOCHONDRIAL 2"/>
    <property type="match status" value="1"/>
</dbReference>
<keyword evidence="15" id="KW-1185">Reference proteome</keyword>
<evidence type="ECO:0000259" key="12">
    <source>
        <dbReference type="Pfam" id="PF08264"/>
    </source>
</evidence>
<keyword evidence="7 9" id="KW-0030">Aminoacyl-tRNA synthetase</keyword>
<dbReference type="CDD" id="cd00817">
    <property type="entry name" value="ValRS_core"/>
    <property type="match status" value="1"/>
</dbReference>
<keyword evidence="3 9" id="KW-0547">Nucleotide-binding</keyword>
<comment type="domain">
    <text evidence="9">The C-terminal coiled-coil domain is crucial for aminoacylation activity.</text>
</comment>
<comment type="caution">
    <text evidence="14">The sequence shown here is derived from an EMBL/GenBank/DDBJ whole genome shotgun (WGS) entry which is preliminary data.</text>
</comment>
<sequence length="914" mass="101807">MSDVTNAENLPNRADNLPKSWNPSEVEADLYQGWVDAGYFTADAGSDKPAYSIVLPPPNVTGQLHMGHALDHTLMDALARRKRMQGFEVLWLPGMDHAGIATQTKVEAQLKESEGKDRFDYGREEFIERVWEWKKEYGGVIGGQMRQIGDSVDWSRERFTLDDGLSRAVQTIFKELFDRGLIYRAKRMVNWSPVLQTAISDIEVKYEDRDGELVSFRYGDGEDSIVVATTRVETMLGDVAVAVHPEDERHTALVGKTLPHPFRDDLTLTVIADDYVDPEFGSGAVKITPAHDPNDFAMGQRHDLDMPEVIDATGTIAGTGTRFDGMDRFEARKAVTEALREQGRIVKEVRPYVHSVGHSERSGEVIEPRLSEQWWVKVDELAKMAGDAVREGDTVIHPASQEPRWFDWVDDMHDWCISRQLWWGHRIPIWYGPEGEIVCVGPDDPEPTGEGWTQDPDVLDTWFSSALWPFSTMGWPEATPELAKFYPTSVLVTGYDILFFWVARMMMFSTFAATLPNSPLGEGAGGRPQIPFTDVFLHGLVRDEQGRKMSKSLGNGIDPLDWVRDYGADALRFTLARGANPGSDLPVGEDSAQSSRNFATKLFNATRFALMNGARVGGLPPRETLTDTDRWILDRLEQVRADVDGALDKYEFAKANEALYHFAWDEFCDWYLEMSKVDFPRLAEGEEPTAEQAARSESTRLVLGHVLDTLLRLLHPTIPFVTEVLWKALTDGDEGTPESLVIASWPEAGAANGGAEADADAARRIDDAQKLVTEVRRFRSDQGVKPSQRVPARFDAAAADLAAQEGIVRSLARLETPEEGFTATASIEVRLSTATVTVELDTSGTVDVAAERKRLEKDLAVAEKELAGTEKKLGNESFLAKAPDAVVDKIRTRNKVAREEIERITARLEGLPKA</sequence>
<dbReference type="InterPro" id="IPR013155">
    <property type="entry name" value="M/V/L/I-tRNA-synth_anticd-bd"/>
</dbReference>
<dbReference type="HAMAP" id="MF_02004">
    <property type="entry name" value="Val_tRNA_synth_type1"/>
    <property type="match status" value="1"/>
</dbReference>
<keyword evidence="5 9" id="KW-0648">Protein biosynthesis</keyword>
<dbReference type="Pfam" id="PF00133">
    <property type="entry name" value="tRNA-synt_1"/>
    <property type="match status" value="2"/>
</dbReference>
<evidence type="ECO:0000256" key="7">
    <source>
        <dbReference type="ARBA" id="ARBA00023146"/>
    </source>
</evidence>
<keyword evidence="6 9" id="KW-0175">Coiled coil</keyword>
<evidence type="ECO:0000313" key="15">
    <source>
        <dbReference type="Proteomes" id="UP001595751"/>
    </source>
</evidence>
<evidence type="ECO:0000259" key="13">
    <source>
        <dbReference type="Pfam" id="PF10458"/>
    </source>
</evidence>
<dbReference type="InterPro" id="IPR009008">
    <property type="entry name" value="Val/Leu/Ile-tRNA-synth_edit"/>
</dbReference>
<dbReference type="Gene3D" id="3.40.50.620">
    <property type="entry name" value="HUPs"/>
    <property type="match status" value="2"/>
</dbReference>
<dbReference type="Gene3D" id="3.90.740.10">
    <property type="entry name" value="Valyl/Leucyl/Isoleucyl-tRNA synthetase, editing domain"/>
    <property type="match status" value="1"/>
</dbReference>
<dbReference type="EC" id="6.1.1.9" evidence="9"/>
<dbReference type="CDD" id="cd07962">
    <property type="entry name" value="Anticodon_Ia_Val"/>
    <property type="match status" value="1"/>
</dbReference>
<dbReference type="InterPro" id="IPR009080">
    <property type="entry name" value="tRNAsynth_Ia_anticodon-bd"/>
</dbReference>
<feature type="short sequence motif" description="'KMSKS' region" evidence="9">
    <location>
        <begin position="548"/>
        <end position="552"/>
    </location>
</feature>
<comment type="similarity">
    <text evidence="9">Belongs to the class-I aminoacyl-tRNA synthetase family. ValS type 1 subfamily.</text>
</comment>
<dbReference type="NCBIfam" id="TIGR00422">
    <property type="entry name" value="valS"/>
    <property type="match status" value="1"/>
</dbReference>
<feature type="region of interest" description="Disordered" evidence="10">
    <location>
        <begin position="1"/>
        <end position="21"/>
    </location>
</feature>
<dbReference type="NCBIfam" id="NF004349">
    <property type="entry name" value="PRK05729.1"/>
    <property type="match status" value="1"/>
</dbReference>
<dbReference type="InterPro" id="IPR019499">
    <property type="entry name" value="Val-tRNA_synth_tRNA-bd"/>
</dbReference>
<dbReference type="Pfam" id="PF08264">
    <property type="entry name" value="Anticodon_1"/>
    <property type="match status" value="1"/>
</dbReference>